<keyword evidence="4 5" id="KW-0574">Periplasm</keyword>
<keyword evidence="8" id="KW-1185">Reference proteome</keyword>
<comment type="subcellular location">
    <subcellularLocation>
        <location evidence="1 5">Periplasm</location>
    </subcellularLocation>
</comment>
<evidence type="ECO:0000256" key="1">
    <source>
        <dbReference type="ARBA" id="ARBA00004418"/>
    </source>
</evidence>
<dbReference type="HAMAP" id="MF_00671">
    <property type="entry name" value="TolB"/>
    <property type="match status" value="1"/>
</dbReference>
<dbReference type="InterPro" id="IPR007195">
    <property type="entry name" value="TolB_N"/>
</dbReference>
<comment type="function">
    <text evidence="5">Part of the Tol-Pal system, which plays a role in outer membrane invagination during cell division and is important for maintaining outer membrane integrity.</text>
</comment>
<accession>A0A4R7B6T8</accession>
<name>A0A4R7B6T8_9NEIS</name>
<dbReference type="GO" id="GO:0017038">
    <property type="term" value="P:protein import"/>
    <property type="evidence" value="ECO:0007669"/>
    <property type="project" value="InterPro"/>
</dbReference>
<dbReference type="NCBIfam" id="TIGR02800">
    <property type="entry name" value="propeller_TolB"/>
    <property type="match status" value="1"/>
</dbReference>
<dbReference type="Gene3D" id="3.40.50.10070">
    <property type="entry name" value="TolB, N-terminal domain"/>
    <property type="match status" value="1"/>
</dbReference>
<dbReference type="GO" id="GO:0042597">
    <property type="term" value="C:periplasmic space"/>
    <property type="evidence" value="ECO:0007669"/>
    <property type="project" value="UniProtKB-SubCell"/>
</dbReference>
<dbReference type="Proteomes" id="UP000295611">
    <property type="component" value="Unassembled WGS sequence"/>
</dbReference>
<feature type="signal peptide" evidence="5">
    <location>
        <begin position="1"/>
        <end position="24"/>
    </location>
</feature>
<reference evidence="7 8" key="1">
    <citation type="submission" date="2019-03" db="EMBL/GenBank/DDBJ databases">
        <title>Genomic Encyclopedia of Type Strains, Phase III (KMG-III): the genomes of soil and plant-associated and newly described type strains.</title>
        <authorList>
            <person name="Whitman W."/>
        </authorList>
    </citation>
    <scope>NUCLEOTIDE SEQUENCE [LARGE SCALE GENOMIC DNA]</scope>
    <source>
        <strain evidence="7 8">CECT 8976</strain>
    </source>
</reference>
<evidence type="ECO:0000256" key="3">
    <source>
        <dbReference type="ARBA" id="ARBA00022729"/>
    </source>
</evidence>
<dbReference type="InterPro" id="IPR011042">
    <property type="entry name" value="6-blade_b-propeller_TolB-like"/>
</dbReference>
<proteinExistence type="inferred from homology"/>
<evidence type="ECO:0000256" key="5">
    <source>
        <dbReference type="HAMAP-Rule" id="MF_00671"/>
    </source>
</evidence>
<feature type="chain" id="PRO_5021055871" description="Tol-Pal system protein TolB" evidence="5">
    <location>
        <begin position="25"/>
        <end position="430"/>
    </location>
</feature>
<keyword evidence="3 5" id="KW-0732">Signal</keyword>
<dbReference type="InterPro" id="IPR011659">
    <property type="entry name" value="WD40"/>
</dbReference>
<comment type="subunit">
    <text evidence="5">The Tol-Pal system is composed of five core proteins: the inner membrane proteins TolA, TolQ and TolR, the periplasmic protein TolB and the outer membrane protein Pal. They form a network linking the inner and outer membranes and the peptidoglycan layer.</text>
</comment>
<dbReference type="EMBL" id="SNZP01000005">
    <property type="protein sequence ID" value="TDR80378.1"/>
    <property type="molecule type" value="Genomic_DNA"/>
</dbReference>
<dbReference type="SUPFAM" id="SSF69304">
    <property type="entry name" value="Tricorn protease N-terminal domain"/>
    <property type="match status" value="1"/>
</dbReference>
<feature type="domain" description="TolB N-terminal" evidence="6">
    <location>
        <begin position="27"/>
        <end position="129"/>
    </location>
</feature>
<evidence type="ECO:0000313" key="7">
    <source>
        <dbReference type="EMBL" id="TDR80378.1"/>
    </source>
</evidence>
<dbReference type="Gene3D" id="2.120.10.30">
    <property type="entry name" value="TolB, C-terminal domain"/>
    <property type="match status" value="1"/>
</dbReference>
<evidence type="ECO:0000259" key="6">
    <source>
        <dbReference type="Pfam" id="PF04052"/>
    </source>
</evidence>
<gene>
    <name evidence="5" type="primary">tolB</name>
    <name evidence="7" type="ORF">DFP86_105247</name>
</gene>
<dbReference type="Pfam" id="PF07676">
    <property type="entry name" value="PD40"/>
    <property type="match status" value="5"/>
</dbReference>
<protein>
    <recommendedName>
        <fullName evidence="5">Tol-Pal system protein TolB</fullName>
    </recommendedName>
</protein>
<dbReference type="PANTHER" id="PTHR36842:SF1">
    <property type="entry name" value="PROTEIN TOLB"/>
    <property type="match status" value="1"/>
</dbReference>
<keyword evidence="5" id="KW-0131">Cell cycle</keyword>
<dbReference type="AlphaFoldDB" id="A0A4R7B6T8"/>
<keyword evidence="5" id="KW-0132">Cell division</keyword>
<dbReference type="RefSeq" id="WP_133679919.1">
    <property type="nucleotide sequence ID" value="NZ_SNZP01000005.1"/>
</dbReference>
<dbReference type="Pfam" id="PF04052">
    <property type="entry name" value="TolB_N"/>
    <property type="match status" value="1"/>
</dbReference>
<comment type="similarity">
    <text evidence="2 5">Belongs to the TolB family.</text>
</comment>
<dbReference type="SUPFAM" id="SSF52964">
    <property type="entry name" value="TolB, N-terminal domain"/>
    <property type="match status" value="1"/>
</dbReference>
<dbReference type="InterPro" id="IPR014167">
    <property type="entry name" value="Tol-Pal_TolB"/>
</dbReference>
<dbReference type="GO" id="GO:0051301">
    <property type="term" value="P:cell division"/>
    <property type="evidence" value="ECO:0007669"/>
    <property type="project" value="UniProtKB-UniRule"/>
</dbReference>
<sequence length="430" mass="45905" precursor="true">MLSLKPLLRTIFVVVSLASSLARADMTIEIVGGGSTRHAIAVVPFKDESTRLRDPLTLVVRNDLNLSGMFRVLDTSNVSDVPHTSAAIQYPLWQGAGAQSVAVGTVSDAGNGQVTVSFSLMDVSQKKQLTAGQFTVGPDQGRQVGHKIADMIYRAITGQPGIFSTRIVYVLKQGNANYQLQVADIDGGRAQTVLRSKEPIMSPAWSPDGRYLAYVSFETHKPVVWVQDLATGQRRAAANFKGSNSAPAWSPDGRQLAVVLTTSGNSEIYLVDAAGGGAPRRLTRSDAIDTEPSWSADGAKIVFVSDRAGGPQIYSMAATGGDATRLTWQGSYNVSPRLSPDGNTLTFIQRQAGAFRVMMQDRASGDVRVLSSDPYNERPSFAPNGQMVLYASVQGGQSVLYAATLDGGNKARLAVLNGEVQDPAWGPFTH</sequence>
<comment type="caution">
    <text evidence="7">The sequence shown here is derived from an EMBL/GenBank/DDBJ whole genome shotgun (WGS) entry which is preliminary data.</text>
</comment>
<dbReference type="PANTHER" id="PTHR36842">
    <property type="entry name" value="PROTEIN TOLB HOMOLOG"/>
    <property type="match status" value="1"/>
</dbReference>
<evidence type="ECO:0000256" key="2">
    <source>
        <dbReference type="ARBA" id="ARBA00009820"/>
    </source>
</evidence>
<dbReference type="OrthoDB" id="9802240at2"/>
<evidence type="ECO:0000313" key="8">
    <source>
        <dbReference type="Proteomes" id="UP000295611"/>
    </source>
</evidence>
<evidence type="ECO:0000256" key="4">
    <source>
        <dbReference type="ARBA" id="ARBA00022764"/>
    </source>
</evidence>
<organism evidence="7 8">
    <name type="scientific">Paludibacterium purpuratum</name>
    <dbReference type="NCBI Taxonomy" id="1144873"/>
    <lineage>
        <taxon>Bacteria</taxon>
        <taxon>Pseudomonadati</taxon>
        <taxon>Pseudomonadota</taxon>
        <taxon>Betaproteobacteria</taxon>
        <taxon>Neisseriales</taxon>
        <taxon>Chromobacteriaceae</taxon>
        <taxon>Paludibacterium</taxon>
    </lineage>
</organism>